<keyword evidence="9 14" id="KW-0786">Thiamine pyrophosphate</keyword>
<dbReference type="GO" id="GO:0046872">
    <property type="term" value="F:metal ion binding"/>
    <property type="evidence" value="ECO:0007669"/>
    <property type="project" value="UniProtKB-KW"/>
</dbReference>
<comment type="catalytic activity">
    <reaction evidence="10">
        <text>D-sedoheptulose 7-phosphate + D-glyceraldehyde 3-phosphate = aldehydo-D-ribose 5-phosphate + D-xylulose 5-phosphate</text>
        <dbReference type="Rhea" id="RHEA:10508"/>
        <dbReference type="ChEBI" id="CHEBI:57483"/>
        <dbReference type="ChEBI" id="CHEBI:57737"/>
        <dbReference type="ChEBI" id="CHEBI:58273"/>
        <dbReference type="ChEBI" id="CHEBI:59776"/>
        <dbReference type="EC" id="2.2.1.1"/>
    </reaction>
</comment>
<dbReference type="InterPro" id="IPR005475">
    <property type="entry name" value="Transketolase-like_Pyr-bd"/>
</dbReference>
<evidence type="ECO:0000256" key="7">
    <source>
        <dbReference type="ARBA" id="ARBA00022723"/>
    </source>
</evidence>
<sequence>MATDLLEETDIETQTINTIRFLSADAVQRAESGHPGTPMGLAPVAYVLWTRHLRHNPQDPDWPGRDRFVLSAGHASMLLYSLLHLTGYDLPMEELKGFRQWGSRTPGHPEAHLTPGVETTTGPLGQGFANGIGMAIAEQLLADEFNEEGFPLFDHHTYAICSDGDLMEGISQEAASLAGHLGLGKLVYFFDDNDITIDGSTDLAFTEDVAARFEAYGWHVAHVEDANDLEAVDRAIEEAKAETERPSLIRVQSHIGYGSPNKQDTAAAHGAPLGEEEVRGAKEALGWPPEEKFYVPDAARDHMREAIGEGQAQQAEWEALREAYEEAHPGQAARLKRWMTRRPPEGWEDALPTFEATSASGKELATRKASGLTLEALAPEVGYLIGGSADLTGSNKTDVEGRGDFQKDSRSGRYFRFGVREHAMAGLSNGMALHGGIQPYAGTFLIFSDYLRPSLRLSALMEQPVVYVFTHDSIGLGEDGPTHQPVEHLMALRAIPGLTLIRPADANEAARAWAAAVTRTDGPTALALTRQTLPIVDRTELTTAEGLHRGAYILREAAGQPGVILMGTGSEVQHALQAARALEKDGIQAQVVSMPSWELFEEQSETYRRKVLPPSVEARVSIEAGITQGWERYVGPEGTAIGVDRFGASAPGETVMEKYGLTAERVAEEARSLVET</sequence>
<dbReference type="Gene3D" id="3.40.50.970">
    <property type="match status" value="2"/>
</dbReference>
<dbReference type="Pfam" id="PF02779">
    <property type="entry name" value="Transket_pyr"/>
    <property type="match status" value="1"/>
</dbReference>
<dbReference type="Pfam" id="PF22613">
    <property type="entry name" value="Transketolase_C_1"/>
    <property type="match status" value="1"/>
</dbReference>
<comment type="cofactor">
    <cofactor evidence="14">
        <name>thiamine diphosphate</name>
        <dbReference type="ChEBI" id="CHEBI:58937"/>
    </cofactor>
    <text evidence="14">Binds 1 thiamine pyrophosphate per subunit. During the reaction, the substrate forms a covalent intermediate with the cofactor.</text>
</comment>
<evidence type="ECO:0000256" key="9">
    <source>
        <dbReference type="ARBA" id="ARBA00023052"/>
    </source>
</evidence>
<evidence type="ECO:0000256" key="1">
    <source>
        <dbReference type="ARBA" id="ARBA00001913"/>
    </source>
</evidence>
<organism evidence="18 19">
    <name type="scientific">Salinibacter ruber</name>
    <dbReference type="NCBI Taxonomy" id="146919"/>
    <lineage>
        <taxon>Bacteria</taxon>
        <taxon>Pseudomonadati</taxon>
        <taxon>Rhodothermota</taxon>
        <taxon>Rhodothermia</taxon>
        <taxon>Rhodothermales</taxon>
        <taxon>Salinibacteraceae</taxon>
        <taxon>Salinibacter</taxon>
    </lineage>
</organism>
<feature type="site" description="Important for catalytic activity" evidence="16">
    <location>
        <position position="34"/>
    </location>
</feature>
<feature type="binding site" evidence="14">
    <location>
        <position position="74"/>
    </location>
    <ligand>
        <name>thiamine diphosphate</name>
        <dbReference type="ChEBI" id="CHEBI:58937"/>
    </ligand>
</feature>
<evidence type="ECO:0000256" key="6">
    <source>
        <dbReference type="ARBA" id="ARBA00022679"/>
    </source>
</evidence>
<feature type="active site" description="Proton donor" evidence="12">
    <location>
        <position position="421"/>
    </location>
</feature>
<name>A0A9X2TZB0_9BACT</name>
<feature type="binding site" evidence="13">
    <location>
        <position position="269"/>
    </location>
    <ligand>
        <name>substrate</name>
    </ligand>
</feature>
<evidence type="ECO:0000256" key="10">
    <source>
        <dbReference type="ARBA" id="ARBA00049473"/>
    </source>
</evidence>
<dbReference type="SMART" id="SM00861">
    <property type="entry name" value="Transket_pyr"/>
    <property type="match status" value="1"/>
</dbReference>
<feature type="binding site" evidence="13">
    <location>
        <position position="367"/>
    </location>
    <ligand>
        <name>substrate</name>
    </ligand>
</feature>
<feature type="binding site" evidence="13">
    <location>
        <position position="471"/>
    </location>
    <ligand>
        <name>substrate</name>
    </ligand>
</feature>
<feature type="binding site" evidence="14">
    <location>
        <position position="193"/>
    </location>
    <ligand>
        <name>thiamine diphosphate</name>
        <dbReference type="ChEBI" id="CHEBI:58937"/>
    </ligand>
</feature>
<dbReference type="InterPro" id="IPR033247">
    <property type="entry name" value="Transketolase_fam"/>
</dbReference>
<accession>A0A9X2TZB0</accession>
<dbReference type="Proteomes" id="UP001155034">
    <property type="component" value="Unassembled WGS sequence"/>
</dbReference>
<feature type="binding site" evidence="15">
    <location>
        <position position="193"/>
    </location>
    <ligand>
        <name>Mg(2+)</name>
        <dbReference type="ChEBI" id="CHEBI:18420"/>
    </ligand>
</feature>
<comment type="cofactor">
    <cofactor evidence="2">
        <name>Co(2+)</name>
        <dbReference type="ChEBI" id="CHEBI:48828"/>
    </cofactor>
</comment>
<dbReference type="GO" id="GO:0009052">
    <property type="term" value="P:pentose-phosphate shunt, non-oxidative branch"/>
    <property type="evidence" value="ECO:0007669"/>
    <property type="project" value="UniProtKB-ARBA"/>
</dbReference>
<feature type="binding site" evidence="14">
    <location>
        <position position="447"/>
    </location>
    <ligand>
        <name>thiamine diphosphate</name>
        <dbReference type="ChEBI" id="CHEBI:58937"/>
    </ligand>
</feature>
<dbReference type="FunFam" id="3.40.50.970:FF:000003">
    <property type="entry name" value="Transketolase"/>
    <property type="match status" value="1"/>
</dbReference>
<dbReference type="AlphaFoldDB" id="A0A9X2TZB0"/>
<dbReference type="FunFam" id="3.40.50.920:FF:000003">
    <property type="entry name" value="Transketolase"/>
    <property type="match status" value="1"/>
</dbReference>
<evidence type="ECO:0000313" key="19">
    <source>
        <dbReference type="Proteomes" id="UP001155034"/>
    </source>
</evidence>
<dbReference type="SUPFAM" id="SSF52922">
    <property type="entry name" value="TK C-terminal domain-like"/>
    <property type="match status" value="1"/>
</dbReference>
<feature type="binding site" evidence="13">
    <location>
        <position position="34"/>
    </location>
    <ligand>
        <name>substrate</name>
    </ligand>
</feature>
<dbReference type="CDD" id="cd07033">
    <property type="entry name" value="TPP_PYR_DXS_TK_like"/>
    <property type="match status" value="1"/>
</dbReference>
<dbReference type="InterPro" id="IPR009014">
    <property type="entry name" value="Transketo_C/PFOR_II"/>
</dbReference>
<dbReference type="PANTHER" id="PTHR43522:SF2">
    <property type="entry name" value="TRANSKETOLASE 1-RELATED"/>
    <property type="match status" value="1"/>
</dbReference>
<keyword evidence="7 15" id="KW-0479">Metal-binding</keyword>
<comment type="caution">
    <text evidence="18">The sequence shown here is derived from an EMBL/GenBank/DDBJ whole genome shotgun (WGS) entry which is preliminary data.</text>
</comment>
<reference evidence="18" key="1">
    <citation type="submission" date="2022-08" db="EMBL/GenBank/DDBJ databases">
        <title>Genomic Encyclopedia of Type Strains, Phase V (KMG-V): Genome sequencing to study the core and pangenomes of soil and plant-associated prokaryotes.</title>
        <authorList>
            <person name="Whitman W."/>
        </authorList>
    </citation>
    <scope>NUCLEOTIDE SEQUENCE</scope>
    <source>
        <strain evidence="18">SP2016B</strain>
    </source>
</reference>
<comment type="similarity">
    <text evidence="3">Belongs to the transketolase family.</text>
</comment>
<evidence type="ECO:0000256" key="14">
    <source>
        <dbReference type="PIRSR" id="PIRSR605478-3"/>
    </source>
</evidence>
<dbReference type="RefSeq" id="WP_259083130.1">
    <property type="nucleotide sequence ID" value="NZ_JANTYZ010000002.1"/>
</dbReference>
<dbReference type="GO" id="GO:0005829">
    <property type="term" value="C:cytosol"/>
    <property type="evidence" value="ECO:0007669"/>
    <property type="project" value="TreeGrafter"/>
</dbReference>
<evidence type="ECO:0000259" key="17">
    <source>
        <dbReference type="SMART" id="SM00861"/>
    </source>
</evidence>
<dbReference type="FunFam" id="3.40.50.970:FF:000004">
    <property type="entry name" value="Transketolase"/>
    <property type="match status" value="1"/>
</dbReference>
<dbReference type="Pfam" id="PF00456">
    <property type="entry name" value="Transketolase_N"/>
    <property type="match status" value="1"/>
</dbReference>
<dbReference type="NCBIfam" id="TIGR00232">
    <property type="entry name" value="tktlase_bact"/>
    <property type="match status" value="1"/>
</dbReference>
<protein>
    <recommendedName>
        <fullName evidence="5 11">Transketolase</fullName>
        <ecNumber evidence="5 11">2.2.1.1</ecNumber>
    </recommendedName>
</protein>
<feature type="domain" description="Transketolase-like pyrimidine-binding" evidence="17">
    <location>
        <begin position="364"/>
        <end position="535"/>
    </location>
</feature>
<dbReference type="InterPro" id="IPR049557">
    <property type="entry name" value="Transketolase_CS"/>
</dbReference>
<feature type="binding site" evidence="15">
    <location>
        <position position="195"/>
    </location>
    <ligand>
        <name>Mg(2+)</name>
        <dbReference type="ChEBI" id="CHEBI:18420"/>
    </ligand>
</feature>
<dbReference type="CDD" id="cd02012">
    <property type="entry name" value="TPP_TK"/>
    <property type="match status" value="1"/>
</dbReference>
<keyword evidence="8 15" id="KW-0460">Magnesium</keyword>
<comment type="cofactor">
    <cofactor evidence="15">
        <name>Mg(2+)</name>
        <dbReference type="ChEBI" id="CHEBI:18420"/>
    </cofactor>
    <text evidence="15">Binds 1 Mg(2+) ion per subunit. Can also utilize other divalent metal cations, such as Ca(2+), Mn(2+) and Co(2+).</text>
</comment>
<evidence type="ECO:0000313" key="18">
    <source>
        <dbReference type="EMBL" id="MCS3864270.1"/>
    </source>
</evidence>
<evidence type="ECO:0000256" key="16">
    <source>
        <dbReference type="PIRSR" id="PIRSR605478-5"/>
    </source>
</evidence>
<dbReference type="InterPro" id="IPR055152">
    <property type="entry name" value="Transketolase-like_C_2"/>
</dbReference>
<evidence type="ECO:0000256" key="15">
    <source>
        <dbReference type="PIRSR" id="PIRSR605478-4"/>
    </source>
</evidence>
<feature type="binding site" evidence="13">
    <location>
        <position position="394"/>
    </location>
    <ligand>
        <name>substrate</name>
    </ligand>
</feature>
<gene>
    <name evidence="18" type="ORF">GGP82_000816</name>
</gene>
<dbReference type="PROSITE" id="PS00801">
    <property type="entry name" value="TRANSKETOLASE_1"/>
    <property type="match status" value="1"/>
</dbReference>
<proteinExistence type="inferred from homology"/>
<dbReference type="GO" id="GO:0004802">
    <property type="term" value="F:transketolase activity"/>
    <property type="evidence" value="ECO:0007669"/>
    <property type="project" value="UniProtKB-UniRule"/>
</dbReference>
<feature type="site" description="Important for catalytic activity" evidence="16">
    <location>
        <position position="269"/>
    </location>
</feature>
<feature type="binding site" evidence="14">
    <location>
        <begin position="122"/>
        <end position="124"/>
    </location>
    <ligand>
        <name>thiamine diphosphate</name>
        <dbReference type="ChEBI" id="CHEBI:58937"/>
    </ligand>
</feature>
<dbReference type="EMBL" id="JANTYZ010000002">
    <property type="protein sequence ID" value="MCS3864270.1"/>
    <property type="molecule type" value="Genomic_DNA"/>
</dbReference>
<dbReference type="PANTHER" id="PTHR43522">
    <property type="entry name" value="TRANSKETOLASE"/>
    <property type="match status" value="1"/>
</dbReference>
<feature type="binding site" evidence="13">
    <location>
        <position position="530"/>
    </location>
    <ligand>
        <name>substrate</name>
    </ligand>
</feature>
<evidence type="ECO:0000256" key="3">
    <source>
        <dbReference type="ARBA" id="ARBA00007131"/>
    </source>
</evidence>
<feature type="binding site" evidence="13">
    <location>
        <position position="483"/>
    </location>
    <ligand>
        <name>substrate</name>
    </ligand>
</feature>
<comment type="cofactor">
    <cofactor evidence="1">
        <name>Ca(2+)</name>
        <dbReference type="ChEBI" id="CHEBI:29108"/>
    </cofactor>
</comment>
<comment type="subunit">
    <text evidence="4">Homodimer.</text>
</comment>
<keyword evidence="6 18" id="KW-0808">Transferase</keyword>
<dbReference type="InterPro" id="IPR005474">
    <property type="entry name" value="Transketolase_N"/>
</dbReference>
<evidence type="ECO:0000256" key="11">
    <source>
        <dbReference type="NCBIfam" id="TIGR00232"/>
    </source>
</evidence>
<dbReference type="InterPro" id="IPR029061">
    <property type="entry name" value="THDP-binding"/>
</dbReference>
<evidence type="ECO:0000256" key="12">
    <source>
        <dbReference type="PIRSR" id="PIRSR605478-1"/>
    </source>
</evidence>
<evidence type="ECO:0000256" key="4">
    <source>
        <dbReference type="ARBA" id="ARBA00011738"/>
    </source>
</evidence>
<evidence type="ECO:0000256" key="8">
    <source>
        <dbReference type="ARBA" id="ARBA00022842"/>
    </source>
</evidence>
<feature type="binding site" evidence="14">
    <location>
        <position position="164"/>
    </location>
    <ligand>
        <name>thiamine diphosphate</name>
        <dbReference type="ChEBI" id="CHEBI:58937"/>
    </ligand>
</feature>
<evidence type="ECO:0000256" key="5">
    <source>
        <dbReference type="ARBA" id="ARBA00013152"/>
    </source>
</evidence>
<dbReference type="Gene3D" id="3.40.50.920">
    <property type="match status" value="1"/>
</dbReference>
<dbReference type="EC" id="2.2.1.1" evidence="5 11"/>
<evidence type="ECO:0000256" key="2">
    <source>
        <dbReference type="ARBA" id="ARBA00001941"/>
    </source>
</evidence>
<dbReference type="InterPro" id="IPR005478">
    <property type="entry name" value="Transketolase_bac-like"/>
</dbReference>
<feature type="binding site" evidence="14">
    <location>
        <position position="269"/>
    </location>
    <ligand>
        <name>thiamine diphosphate</name>
        <dbReference type="ChEBI" id="CHEBI:58937"/>
    </ligand>
</feature>
<feature type="binding site" evidence="13">
    <location>
        <position position="479"/>
    </location>
    <ligand>
        <name>substrate</name>
    </ligand>
</feature>
<feature type="binding site" evidence="15">
    <location>
        <position position="163"/>
    </location>
    <ligand>
        <name>Mg(2+)</name>
        <dbReference type="ChEBI" id="CHEBI:18420"/>
    </ligand>
</feature>
<evidence type="ECO:0000256" key="13">
    <source>
        <dbReference type="PIRSR" id="PIRSR605478-2"/>
    </source>
</evidence>
<dbReference type="SUPFAM" id="SSF52518">
    <property type="entry name" value="Thiamin diphosphate-binding fold (THDP-binding)"/>
    <property type="match status" value="2"/>
</dbReference>